<reference evidence="3" key="1">
    <citation type="submission" date="2022-12" db="EMBL/GenBank/DDBJ databases">
        <title>Chromosome-level genome assembly of the bean flower thrips Megalurothrips usitatus.</title>
        <authorList>
            <person name="Ma L."/>
            <person name="Liu Q."/>
            <person name="Li H."/>
            <person name="Cai W."/>
        </authorList>
    </citation>
    <scope>NUCLEOTIDE SEQUENCE</scope>
    <source>
        <strain evidence="3">Cailab_2022a</strain>
    </source>
</reference>
<evidence type="ECO:0000256" key="2">
    <source>
        <dbReference type="SAM" id="SignalP"/>
    </source>
</evidence>
<accession>A0AAV7X1R1</accession>
<feature type="region of interest" description="Disordered" evidence="1">
    <location>
        <begin position="73"/>
        <end position="102"/>
    </location>
</feature>
<evidence type="ECO:0000313" key="3">
    <source>
        <dbReference type="EMBL" id="KAJ1518900.1"/>
    </source>
</evidence>
<keyword evidence="4" id="KW-1185">Reference proteome</keyword>
<feature type="compositionally biased region" description="Low complexity" evidence="1">
    <location>
        <begin position="85"/>
        <end position="102"/>
    </location>
</feature>
<evidence type="ECO:0000313" key="4">
    <source>
        <dbReference type="Proteomes" id="UP001075354"/>
    </source>
</evidence>
<gene>
    <name evidence="3" type="ORF">ONE63_011486</name>
</gene>
<evidence type="ECO:0000256" key="1">
    <source>
        <dbReference type="SAM" id="MobiDB-lite"/>
    </source>
</evidence>
<dbReference type="AlphaFoldDB" id="A0AAV7X1R1"/>
<feature type="compositionally biased region" description="Basic and acidic residues" evidence="1">
    <location>
        <begin position="73"/>
        <end position="84"/>
    </location>
</feature>
<name>A0AAV7X1R1_9NEOP</name>
<evidence type="ECO:0008006" key="5">
    <source>
        <dbReference type="Google" id="ProtNLM"/>
    </source>
</evidence>
<feature type="chain" id="PRO_5044023663" description="Secreted protein" evidence="2">
    <location>
        <begin position="20"/>
        <end position="102"/>
    </location>
</feature>
<dbReference type="Proteomes" id="UP001075354">
    <property type="component" value="Unassembled WGS sequence"/>
</dbReference>
<sequence>MSSGPHLLLSLLVLERLFIDDLTRPRRHGYSHGGGAVLPGVRPSALFGECILAHRSSGSHFVLQKVLESHIDNNVDSNDPKDTDIAIPNNNNDNNIVIHDNT</sequence>
<feature type="signal peptide" evidence="2">
    <location>
        <begin position="1"/>
        <end position="19"/>
    </location>
</feature>
<comment type="caution">
    <text evidence="3">The sequence shown here is derived from an EMBL/GenBank/DDBJ whole genome shotgun (WGS) entry which is preliminary data.</text>
</comment>
<organism evidence="3 4">
    <name type="scientific">Megalurothrips usitatus</name>
    <name type="common">bean blossom thrips</name>
    <dbReference type="NCBI Taxonomy" id="439358"/>
    <lineage>
        <taxon>Eukaryota</taxon>
        <taxon>Metazoa</taxon>
        <taxon>Ecdysozoa</taxon>
        <taxon>Arthropoda</taxon>
        <taxon>Hexapoda</taxon>
        <taxon>Insecta</taxon>
        <taxon>Pterygota</taxon>
        <taxon>Neoptera</taxon>
        <taxon>Paraneoptera</taxon>
        <taxon>Thysanoptera</taxon>
        <taxon>Terebrantia</taxon>
        <taxon>Thripoidea</taxon>
        <taxon>Thripidae</taxon>
        <taxon>Megalurothrips</taxon>
    </lineage>
</organism>
<dbReference type="EMBL" id="JAPTSV010000839">
    <property type="protein sequence ID" value="KAJ1518900.1"/>
    <property type="molecule type" value="Genomic_DNA"/>
</dbReference>
<proteinExistence type="predicted"/>
<keyword evidence="2" id="KW-0732">Signal</keyword>
<protein>
    <recommendedName>
        <fullName evidence="5">Secreted protein</fullName>
    </recommendedName>
</protein>